<organism evidence="2 3">
    <name type="scientific">Zosterops borbonicus</name>
    <dbReference type="NCBI Taxonomy" id="364589"/>
    <lineage>
        <taxon>Eukaryota</taxon>
        <taxon>Metazoa</taxon>
        <taxon>Chordata</taxon>
        <taxon>Craniata</taxon>
        <taxon>Vertebrata</taxon>
        <taxon>Euteleostomi</taxon>
        <taxon>Archelosauria</taxon>
        <taxon>Archosauria</taxon>
        <taxon>Dinosauria</taxon>
        <taxon>Saurischia</taxon>
        <taxon>Theropoda</taxon>
        <taxon>Coelurosauria</taxon>
        <taxon>Aves</taxon>
        <taxon>Neognathae</taxon>
        <taxon>Neoaves</taxon>
        <taxon>Telluraves</taxon>
        <taxon>Australaves</taxon>
        <taxon>Passeriformes</taxon>
        <taxon>Sylvioidea</taxon>
        <taxon>Zosteropidae</taxon>
        <taxon>Zosterops</taxon>
    </lineage>
</organism>
<comment type="caution">
    <text evidence="2">The sequence shown here is derived from an EMBL/GenBank/DDBJ whole genome shotgun (WGS) entry which is preliminary data.</text>
</comment>
<evidence type="ECO:0000313" key="2">
    <source>
        <dbReference type="EMBL" id="TRZ16951.1"/>
    </source>
</evidence>
<feature type="compositionally biased region" description="Basic and acidic residues" evidence="1">
    <location>
        <begin position="8"/>
        <end position="32"/>
    </location>
</feature>
<dbReference type="EMBL" id="SWJQ01000288">
    <property type="protein sequence ID" value="TRZ16951.1"/>
    <property type="molecule type" value="Genomic_DNA"/>
</dbReference>
<keyword evidence="3" id="KW-1185">Reference proteome</keyword>
<evidence type="ECO:0000313" key="3">
    <source>
        <dbReference type="Proteomes" id="UP000796761"/>
    </source>
</evidence>
<name>A0A8K1LKF7_9PASS</name>
<accession>A0A8K1LKF7</accession>
<protein>
    <submittedName>
        <fullName evidence="2">Uncharacterized protein</fullName>
    </submittedName>
</protein>
<evidence type="ECO:0000256" key="1">
    <source>
        <dbReference type="SAM" id="MobiDB-lite"/>
    </source>
</evidence>
<dbReference type="Proteomes" id="UP000796761">
    <property type="component" value="Unassembled WGS sequence"/>
</dbReference>
<sequence length="103" mass="11390">MPSINMDWRNERIESNPGKKDLGISVNEKMDMTCHGPKSQQYPELHQKKSSQQAKGGVSPLCETPPEVLHPALEAPQQKRQQLVTAGPEKDPENAPRAGIPLL</sequence>
<feature type="region of interest" description="Disordered" evidence="1">
    <location>
        <begin position="1"/>
        <end position="103"/>
    </location>
</feature>
<gene>
    <name evidence="2" type="ORF">HGM15179_010157</name>
</gene>
<reference evidence="2" key="1">
    <citation type="submission" date="2019-04" db="EMBL/GenBank/DDBJ databases">
        <title>Genome assembly of Zosterops borbonicus 15179.</title>
        <authorList>
            <person name="Leroy T."/>
            <person name="Anselmetti Y."/>
            <person name="Tilak M.-K."/>
            <person name="Nabholz B."/>
        </authorList>
    </citation>
    <scope>NUCLEOTIDE SEQUENCE</scope>
    <source>
        <strain evidence="2">HGM_15179</strain>
        <tissue evidence="2">Muscle</tissue>
    </source>
</reference>
<dbReference type="AlphaFoldDB" id="A0A8K1LKF7"/>
<proteinExistence type="predicted"/>